<dbReference type="UniPathway" id="UPA00068">
    <property type="reaction ID" value="UER00114"/>
</dbReference>
<dbReference type="STRING" id="796606.BMMGA3_13165"/>
<evidence type="ECO:0000259" key="7">
    <source>
        <dbReference type="Pfam" id="PF00206"/>
    </source>
</evidence>
<dbReference type="Pfam" id="PF14698">
    <property type="entry name" value="ASL_C2"/>
    <property type="match status" value="1"/>
</dbReference>
<evidence type="ECO:0000259" key="8">
    <source>
        <dbReference type="Pfam" id="PF14698"/>
    </source>
</evidence>
<dbReference type="InterPro" id="IPR024083">
    <property type="entry name" value="Fumarase/histidase_N"/>
</dbReference>
<keyword evidence="3 6" id="KW-0055">Arginine biosynthesis</keyword>
<proteinExistence type="inferred from homology"/>
<dbReference type="Pfam" id="PF00206">
    <property type="entry name" value="Lyase_1"/>
    <property type="match status" value="1"/>
</dbReference>
<dbReference type="NCBIfam" id="TIGR00838">
    <property type="entry name" value="argH"/>
    <property type="match status" value="1"/>
</dbReference>
<dbReference type="SUPFAM" id="SSF48557">
    <property type="entry name" value="L-aspartase-like"/>
    <property type="match status" value="1"/>
</dbReference>
<dbReference type="HOGENOM" id="CLU_027272_2_3_9"/>
<organism evidence="9 10">
    <name type="scientific">Bacillus methanolicus (strain MGA3 / ATCC 53907)</name>
    <dbReference type="NCBI Taxonomy" id="796606"/>
    <lineage>
        <taxon>Bacteria</taxon>
        <taxon>Bacillati</taxon>
        <taxon>Bacillota</taxon>
        <taxon>Bacilli</taxon>
        <taxon>Bacillales</taxon>
        <taxon>Bacillaceae</taxon>
        <taxon>Bacillus</taxon>
    </lineage>
</organism>
<dbReference type="PANTHER" id="PTHR43814">
    <property type="entry name" value="ARGININOSUCCINATE LYASE"/>
    <property type="match status" value="1"/>
</dbReference>
<dbReference type="InterPro" id="IPR008948">
    <property type="entry name" value="L-Aspartase-like"/>
</dbReference>
<evidence type="ECO:0000256" key="1">
    <source>
        <dbReference type="ARBA" id="ARBA00004941"/>
    </source>
</evidence>
<dbReference type="GO" id="GO:0042450">
    <property type="term" value="P:L-arginine biosynthetic process via ornithine"/>
    <property type="evidence" value="ECO:0007669"/>
    <property type="project" value="UniProtKB-UniRule"/>
</dbReference>
<dbReference type="CDD" id="cd01359">
    <property type="entry name" value="Argininosuccinate_lyase"/>
    <property type="match status" value="1"/>
</dbReference>
<dbReference type="RefSeq" id="WP_003347420.1">
    <property type="nucleotide sequence ID" value="NZ_ADWW01000001.1"/>
</dbReference>
<dbReference type="InterPro" id="IPR020557">
    <property type="entry name" value="Fumarate_lyase_CS"/>
</dbReference>
<dbReference type="eggNOG" id="COG0165">
    <property type="taxonomic scope" value="Bacteria"/>
</dbReference>
<feature type="domain" description="Argininosuccinate lyase C-terminal" evidence="8">
    <location>
        <begin position="364"/>
        <end position="432"/>
    </location>
</feature>
<dbReference type="InterPro" id="IPR029419">
    <property type="entry name" value="Arg_succ_lyase_C"/>
</dbReference>
<dbReference type="PRINTS" id="PR00149">
    <property type="entry name" value="FUMRATELYASE"/>
</dbReference>
<dbReference type="FunFam" id="1.10.275.10:FF:000002">
    <property type="entry name" value="Argininosuccinate lyase"/>
    <property type="match status" value="1"/>
</dbReference>
<reference evidence="9 10" key="1">
    <citation type="journal article" date="2015" name="BMC Genomics">
        <title>Transcriptome analysis of thermophilic methylotrophic Bacillus methanolicus MGA3 using RNA-sequencing provides detailed insights into its previously uncharted transcriptional landscape.</title>
        <authorList>
            <person name="Irla M."/>
            <person name="Neshat A."/>
            <person name="Brautaset T."/>
            <person name="Ruckert C."/>
            <person name="Kalinowski J."/>
            <person name="Wendisch V.F."/>
        </authorList>
    </citation>
    <scope>NUCLEOTIDE SEQUENCE [LARGE SCALE GENOMIC DNA]</scope>
    <source>
        <strain evidence="10">MGA3 / ATCC 53907</strain>
    </source>
</reference>
<dbReference type="OrthoDB" id="9769623at2"/>
<keyword evidence="6" id="KW-0963">Cytoplasm</keyword>
<dbReference type="AlphaFoldDB" id="I3ECI0"/>
<keyword evidence="5 6" id="KW-0456">Lyase</keyword>
<dbReference type="PROSITE" id="PS00163">
    <property type="entry name" value="FUMARATE_LYASES"/>
    <property type="match status" value="1"/>
</dbReference>
<dbReference type="InterPro" id="IPR009049">
    <property type="entry name" value="Argininosuccinate_lyase"/>
</dbReference>
<evidence type="ECO:0000256" key="2">
    <source>
        <dbReference type="ARBA" id="ARBA00012338"/>
    </source>
</evidence>
<accession>I3ECI0</accession>
<dbReference type="EMBL" id="CP007739">
    <property type="protein sequence ID" value="AIE61023.1"/>
    <property type="molecule type" value="Genomic_DNA"/>
</dbReference>
<dbReference type="PANTHER" id="PTHR43814:SF1">
    <property type="entry name" value="ARGININOSUCCINATE LYASE"/>
    <property type="match status" value="1"/>
</dbReference>
<comment type="similarity">
    <text evidence="6">Belongs to the lyase 1 family. Argininosuccinate lyase subfamily.</text>
</comment>
<dbReference type="InterPro" id="IPR000362">
    <property type="entry name" value="Fumarate_lyase_fam"/>
</dbReference>
<dbReference type="Gene3D" id="1.10.275.10">
    <property type="entry name" value="Fumarase/aspartase (N-terminal domain)"/>
    <property type="match status" value="1"/>
</dbReference>
<dbReference type="Gene3D" id="1.10.40.30">
    <property type="entry name" value="Fumarase/aspartase (C-terminal domain)"/>
    <property type="match status" value="1"/>
</dbReference>
<dbReference type="KEGG" id="bmet:BMMGA3_13165"/>
<dbReference type="Gene3D" id="1.20.200.10">
    <property type="entry name" value="Fumarase/aspartase (Central domain)"/>
    <property type="match status" value="1"/>
</dbReference>
<comment type="subcellular location">
    <subcellularLocation>
        <location evidence="6">Cytoplasm</location>
    </subcellularLocation>
</comment>
<dbReference type="FunFam" id="1.20.200.10:FF:000002">
    <property type="entry name" value="Argininosuccinate lyase"/>
    <property type="match status" value="1"/>
</dbReference>
<evidence type="ECO:0000256" key="3">
    <source>
        <dbReference type="ARBA" id="ARBA00022571"/>
    </source>
</evidence>
<comment type="pathway">
    <text evidence="1 6">Amino-acid biosynthesis; L-arginine biosynthesis; L-arginine from L-ornithine and carbamoyl phosphate: step 3/3.</text>
</comment>
<feature type="domain" description="Fumarate lyase N-terminal" evidence="7">
    <location>
        <begin position="7"/>
        <end position="301"/>
    </location>
</feature>
<evidence type="ECO:0000256" key="5">
    <source>
        <dbReference type="ARBA" id="ARBA00023239"/>
    </source>
</evidence>
<dbReference type="PRINTS" id="PR00145">
    <property type="entry name" value="ARGSUCLYASE"/>
</dbReference>
<dbReference type="Proteomes" id="UP000027602">
    <property type="component" value="Chromosome"/>
</dbReference>
<protein>
    <recommendedName>
        <fullName evidence="2 6">Argininosuccinate lyase</fullName>
        <shortName evidence="6">ASAL</shortName>
        <ecNumber evidence="2 6">4.3.2.1</ecNumber>
    </recommendedName>
    <alternativeName>
        <fullName evidence="6">Arginosuccinase</fullName>
    </alternativeName>
</protein>
<gene>
    <name evidence="6 9" type="primary">argH</name>
    <name evidence="9" type="ORF">BMMGA3_13165</name>
</gene>
<dbReference type="EC" id="4.3.2.1" evidence="2 6"/>
<dbReference type="GO" id="GO:0004056">
    <property type="term" value="F:argininosuccinate lyase activity"/>
    <property type="evidence" value="ECO:0007669"/>
    <property type="project" value="UniProtKB-UniRule"/>
</dbReference>
<evidence type="ECO:0000313" key="9">
    <source>
        <dbReference type="EMBL" id="AIE61023.1"/>
    </source>
</evidence>
<dbReference type="HAMAP" id="MF_00006">
    <property type="entry name" value="Arg_succ_lyase"/>
    <property type="match status" value="1"/>
</dbReference>
<evidence type="ECO:0000256" key="4">
    <source>
        <dbReference type="ARBA" id="ARBA00022605"/>
    </source>
</evidence>
<evidence type="ECO:0000313" key="10">
    <source>
        <dbReference type="Proteomes" id="UP000027602"/>
    </source>
</evidence>
<keyword evidence="10" id="KW-1185">Reference proteome</keyword>
<sequence length="464" mass="52366">MKKLWGGRFTKSAEEWVDEFGASITFDKELVLEDIEGSKAHAAMLTECGILTKDEGHLIIEGLNRLKEKALKQELSFSIKLEDIHLNLESMLTEEIGPVGGKLHTARSRNDQVAVDMHLYLRKQVLIIIDLINEFQEALLEKAEKHVETIMPGYTHLQRAQPISFAHHLMAYFWMLERDKQRFSESLKRINKSPLGAGALAGTTFPIDREYSAELLGFEGIYENSLDAVSDRDFILEFLSDSSILMMHLSRLSEEIILWASQEFSFIELDDSFSTGSSIMPQKKNPDMAELIRGKTGRVYGNLIGLLTVLKGLPLAYNKDMQEDKEGMFDTVKTVTGSLKIFTGMIRTMKVNKEQMEQSVKNDFSNATELADYLADKGVPFREAHEIVGKLVLSCVQKGCFLADLPLEEFKASSPLFEEDIYDALNPYNAVKRRNSAGGTGFAEVYKAIDKAKKYLRAENYGDQ</sequence>
<name>I3ECI0_BACMM</name>
<dbReference type="GO" id="GO:0005829">
    <property type="term" value="C:cytosol"/>
    <property type="evidence" value="ECO:0007669"/>
    <property type="project" value="TreeGrafter"/>
</dbReference>
<comment type="catalytic activity">
    <reaction evidence="6">
        <text>2-(N(omega)-L-arginino)succinate = fumarate + L-arginine</text>
        <dbReference type="Rhea" id="RHEA:24020"/>
        <dbReference type="ChEBI" id="CHEBI:29806"/>
        <dbReference type="ChEBI" id="CHEBI:32682"/>
        <dbReference type="ChEBI" id="CHEBI:57472"/>
        <dbReference type="EC" id="4.3.2.1"/>
    </reaction>
</comment>
<keyword evidence="4 6" id="KW-0028">Amino-acid biosynthesis</keyword>
<dbReference type="InterPro" id="IPR022761">
    <property type="entry name" value="Fumarate_lyase_N"/>
</dbReference>
<evidence type="ECO:0000256" key="6">
    <source>
        <dbReference type="HAMAP-Rule" id="MF_00006"/>
    </source>
</evidence>
<dbReference type="FunFam" id="1.10.40.30:FF:000001">
    <property type="entry name" value="Argininosuccinate lyase"/>
    <property type="match status" value="1"/>
</dbReference>